<keyword evidence="1" id="KW-0812">Transmembrane</keyword>
<sequence length="130" mass="14525">SCQTTPDYVPIYGTIGEQNTYDLYYKNIVTNQKAKKILEDGYLVLTWEAAEGEGLNLPIVVYKDSILTLNGKELDKDDYSLSMIGTPTVSSQKGQNKTVLSYQEPGWLFVALVIPIIVLGVIGLQWIYTK</sequence>
<dbReference type="Proteomes" id="UP000003697">
    <property type="component" value="Unassembled WGS sequence"/>
</dbReference>
<gene>
    <name evidence="2" type="ORF">HMPREF9425_0037</name>
</gene>
<feature type="transmembrane region" description="Helical" evidence="1">
    <location>
        <begin position="107"/>
        <end position="128"/>
    </location>
</feature>
<reference evidence="2 3" key="1">
    <citation type="submission" date="2011-01" db="EMBL/GenBank/DDBJ databases">
        <authorList>
            <person name="Muzny D."/>
            <person name="Qin X."/>
            <person name="Buhay C."/>
            <person name="Dugan-Rocha S."/>
            <person name="Ding Y."/>
            <person name="Chen G."/>
            <person name="Hawes A."/>
            <person name="Holder M."/>
            <person name="Jhangiani S."/>
            <person name="Johnson A."/>
            <person name="Khan Z."/>
            <person name="Li Z."/>
            <person name="Liu W."/>
            <person name="Liu X."/>
            <person name="Perez L."/>
            <person name="Shen H."/>
            <person name="Wang Q."/>
            <person name="Watt J."/>
            <person name="Xi L."/>
            <person name="Xin Y."/>
            <person name="Zhou J."/>
            <person name="Deng J."/>
            <person name="Jiang H."/>
            <person name="Liu Y."/>
            <person name="Qu J."/>
            <person name="Song X.-Z."/>
            <person name="Zhang L."/>
            <person name="Villasana D."/>
            <person name="Johnson A."/>
            <person name="Liu J."/>
            <person name="Liyanage D."/>
            <person name="Lorensuhewa L."/>
            <person name="Robinson T."/>
            <person name="Song A."/>
            <person name="Song B.-B."/>
            <person name="Dinh H."/>
            <person name="Thornton R."/>
            <person name="Coyle M."/>
            <person name="Francisco L."/>
            <person name="Jackson L."/>
            <person name="Javaid M."/>
            <person name="Korchina V."/>
            <person name="Kovar C."/>
            <person name="Mata R."/>
            <person name="Mathew T."/>
            <person name="Ngo R."/>
            <person name="Nguyen L."/>
            <person name="Nguyen N."/>
            <person name="Okwuonu G."/>
            <person name="Ongeri F."/>
            <person name="Pham C."/>
            <person name="Simmons D."/>
            <person name="Wilczek-Boney K."/>
            <person name="Hale W."/>
            <person name="Jakkamsetti A."/>
            <person name="Pham P."/>
            <person name="Ruth R."/>
            <person name="San Lucas F."/>
            <person name="Warren J."/>
            <person name="Zhang J."/>
            <person name="Zhao Z."/>
            <person name="Zhou C."/>
            <person name="Zhu D."/>
            <person name="Lee S."/>
            <person name="Bess C."/>
            <person name="Blankenburg K."/>
            <person name="Forbes L."/>
            <person name="Fu Q."/>
            <person name="Gubbala S."/>
            <person name="Hirani K."/>
            <person name="Jayaseelan J.C."/>
            <person name="Lara F."/>
            <person name="Munidasa M."/>
            <person name="Palculict T."/>
            <person name="Patil S."/>
            <person name="Pu L.-L."/>
            <person name="Saada N."/>
            <person name="Tang L."/>
            <person name="Weissenberger G."/>
            <person name="Zhu Y."/>
            <person name="Hemphill L."/>
            <person name="Shang Y."/>
            <person name="Youmans B."/>
            <person name="Ayvaz T."/>
            <person name="Ross M."/>
            <person name="Santibanez J."/>
            <person name="Aqrawi P."/>
            <person name="Gross S."/>
            <person name="Joshi V."/>
            <person name="Fowler G."/>
            <person name="Nazareth L."/>
            <person name="Reid J."/>
            <person name="Worley K."/>
            <person name="Petrosino J."/>
            <person name="Highlander S."/>
            <person name="Gibbs R."/>
        </authorList>
    </citation>
    <scope>NUCLEOTIDE SEQUENCE [LARGE SCALE GENOMIC DNA]</scope>
    <source>
        <strain evidence="2 3">ATCC 49124</strain>
    </source>
</reference>
<comment type="caution">
    <text evidence="2">The sequence shown here is derived from an EMBL/GenBank/DDBJ whole genome shotgun (WGS) entry which is preliminary data.</text>
</comment>
<feature type="non-terminal residue" evidence="2">
    <location>
        <position position="1"/>
    </location>
</feature>
<proteinExistence type="predicted"/>
<dbReference type="EMBL" id="AEVI01000002">
    <property type="protein sequence ID" value="EFX97024.1"/>
    <property type="molecule type" value="Genomic_DNA"/>
</dbReference>
<accession>A0ABN0CJ41</accession>
<evidence type="ECO:0000313" key="3">
    <source>
        <dbReference type="Proteomes" id="UP000003697"/>
    </source>
</evidence>
<evidence type="ECO:0000256" key="1">
    <source>
        <dbReference type="SAM" id="Phobius"/>
    </source>
</evidence>
<keyword evidence="1" id="KW-0472">Membrane</keyword>
<organism evidence="2 3">
    <name type="scientific">Streptococcus vestibularis ATCC 49124</name>
    <dbReference type="NCBI Taxonomy" id="889206"/>
    <lineage>
        <taxon>Bacteria</taxon>
        <taxon>Bacillati</taxon>
        <taxon>Bacillota</taxon>
        <taxon>Bacilli</taxon>
        <taxon>Lactobacillales</taxon>
        <taxon>Streptococcaceae</taxon>
        <taxon>Streptococcus</taxon>
    </lineage>
</organism>
<keyword evidence="3" id="KW-1185">Reference proteome</keyword>
<evidence type="ECO:0000313" key="2">
    <source>
        <dbReference type="EMBL" id="EFX97024.1"/>
    </source>
</evidence>
<protein>
    <submittedName>
        <fullName evidence="2">Uncharacterized protein</fullName>
    </submittedName>
</protein>
<name>A0ABN0CJ41_STRVE</name>
<keyword evidence="1" id="KW-1133">Transmembrane helix</keyword>